<comment type="cofactor">
    <cofactor evidence="1">
        <name>pyruvate</name>
        <dbReference type="ChEBI" id="CHEBI:15361"/>
    </cofactor>
</comment>
<dbReference type="Gene3D" id="3.50.20.10">
    <property type="entry name" value="Pyruvoyl-Dependent Histidine Decarboxylase, subunit B"/>
    <property type="match status" value="1"/>
</dbReference>
<keyword evidence="10" id="KW-1185">Reference proteome</keyword>
<name>I0AIL9_IGNAJ</name>
<dbReference type="EMBL" id="CP003418">
    <property type="protein sequence ID" value="AFH48826.1"/>
    <property type="molecule type" value="Genomic_DNA"/>
</dbReference>
<gene>
    <name evidence="9" type="primary">pdaD</name>
    <name evidence="9" type="ordered locus">IALB_1115</name>
</gene>
<dbReference type="AlphaFoldDB" id="I0AIL9"/>
<dbReference type="Pfam" id="PF01862">
    <property type="entry name" value="PvlArgDC"/>
    <property type="match status" value="1"/>
</dbReference>
<dbReference type="PANTHER" id="PTHR40438">
    <property type="entry name" value="PYRUVOYL-DEPENDENT ARGININE DECARBOXYLASE"/>
    <property type="match status" value="1"/>
</dbReference>
<sequence>MYVPTKIFFTKGVGKHKDYLSSFELALRNAGIEKCNLVSVSSIFPPGCKRVSKEEGLKELKPGQITFAVMARNSTNEPNRLIASSIGVAIPADNSQYGYLSKFHPFGVKEKTAGDYAEDLAAQMLATTLGVDFNPESDWNEREQEFKMSGKIVKTFNITQTAEGDRTGLWTTVIAAAILLPHSG</sequence>
<keyword evidence="6" id="KW-0456">Lyase</keyword>
<dbReference type="Proteomes" id="UP000007394">
    <property type="component" value="Chromosome"/>
</dbReference>
<evidence type="ECO:0000256" key="1">
    <source>
        <dbReference type="ARBA" id="ARBA00001928"/>
    </source>
</evidence>
<accession>I0AIL9</accession>
<evidence type="ECO:0000256" key="6">
    <source>
        <dbReference type="ARBA" id="ARBA00023239"/>
    </source>
</evidence>
<dbReference type="KEGG" id="ial:IALB_1115"/>
<dbReference type="eggNOG" id="COG1945">
    <property type="taxonomic scope" value="Bacteria"/>
</dbReference>
<dbReference type="Gene3D" id="3.30.60.30">
    <property type="match status" value="1"/>
</dbReference>
<dbReference type="PATRIC" id="fig|945713.3.peg.1120"/>
<evidence type="ECO:0000256" key="8">
    <source>
        <dbReference type="ARBA" id="ARBA00049309"/>
    </source>
</evidence>
<dbReference type="PANTHER" id="PTHR40438:SF1">
    <property type="entry name" value="PYRUVOYL-DEPENDENT ARGININE DECARBOXYLASE"/>
    <property type="match status" value="1"/>
</dbReference>
<dbReference type="GO" id="GO:0008792">
    <property type="term" value="F:arginine decarboxylase activity"/>
    <property type="evidence" value="ECO:0007669"/>
    <property type="project" value="UniProtKB-EC"/>
</dbReference>
<evidence type="ECO:0000313" key="9">
    <source>
        <dbReference type="EMBL" id="AFH48826.1"/>
    </source>
</evidence>
<proteinExistence type="inferred from homology"/>
<organism evidence="9 10">
    <name type="scientific">Ignavibacterium album (strain DSM 19864 / JCM 16511 / NBRC 101810 / Mat9-16)</name>
    <dbReference type="NCBI Taxonomy" id="945713"/>
    <lineage>
        <taxon>Bacteria</taxon>
        <taxon>Pseudomonadati</taxon>
        <taxon>Ignavibacteriota</taxon>
        <taxon>Ignavibacteria</taxon>
        <taxon>Ignavibacteriales</taxon>
        <taxon>Ignavibacteriaceae</taxon>
        <taxon>Ignavibacterium</taxon>
    </lineage>
</organism>
<keyword evidence="5" id="KW-0210">Decarboxylase</keyword>
<comment type="similarity">
    <text evidence="2">Belongs to the pyruvoyl-dependent arginine decarboxylase family.</text>
</comment>
<dbReference type="RefSeq" id="WP_014559981.1">
    <property type="nucleotide sequence ID" value="NC_017464.1"/>
</dbReference>
<evidence type="ECO:0000256" key="3">
    <source>
        <dbReference type="ARBA" id="ARBA00012426"/>
    </source>
</evidence>
<dbReference type="HOGENOM" id="CLU_114389_0_0_10"/>
<keyword evidence="7" id="KW-0670">Pyruvate</keyword>
<dbReference type="GO" id="GO:0006527">
    <property type="term" value="P:L-arginine catabolic process"/>
    <property type="evidence" value="ECO:0007669"/>
    <property type="project" value="InterPro"/>
</dbReference>
<evidence type="ECO:0000256" key="4">
    <source>
        <dbReference type="ARBA" id="ARBA00014727"/>
    </source>
</evidence>
<evidence type="ECO:0000256" key="2">
    <source>
        <dbReference type="ARBA" id="ARBA00008611"/>
    </source>
</evidence>
<comment type="catalytic activity">
    <reaction evidence="8">
        <text>L-arginine + H(+) = agmatine + CO2</text>
        <dbReference type="Rhea" id="RHEA:17641"/>
        <dbReference type="ChEBI" id="CHEBI:15378"/>
        <dbReference type="ChEBI" id="CHEBI:16526"/>
        <dbReference type="ChEBI" id="CHEBI:32682"/>
        <dbReference type="ChEBI" id="CHEBI:58145"/>
        <dbReference type="EC" id="4.1.1.19"/>
    </reaction>
</comment>
<dbReference type="NCBIfam" id="TIGR00286">
    <property type="entry name" value="pyruvoyl-dependent arginine decarboxylase"/>
    <property type="match status" value="1"/>
</dbReference>
<dbReference type="STRING" id="945713.IALB_1115"/>
<dbReference type="PIRSF" id="PIRSF005216">
    <property type="entry name" value="Pyruvoyl-dep_arg_deCO2ase"/>
    <property type="match status" value="1"/>
</dbReference>
<evidence type="ECO:0000313" key="10">
    <source>
        <dbReference type="Proteomes" id="UP000007394"/>
    </source>
</evidence>
<dbReference type="InterPro" id="IPR016104">
    <property type="entry name" value="Pyr-dep_his/arg-deCO2ase"/>
</dbReference>
<reference evidence="9 10" key="1">
    <citation type="journal article" date="2012" name="Front. Microbiol.">
        <title>Complete genome of Ignavibacterium album, a metabolically versatile, flagellated, facultative anaerobe from the phylum Chlorobi.</title>
        <authorList>
            <person name="Liu Z."/>
            <person name="Frigaard N.-U."/>
            <person name="Vogl K."/>
            <person name="Iino T."/>
            <person name="Ohkuma M."/>
            <person name="Overmann J."/>
            <person name="Bryant D.A."/>
        </authorList>
    </citation>
    <scope>NUCLEOTIDE SEQUENCE [LARGE SCALE GENOMIC DNA]</scope>
    <source>
        <strain evidence="10">DSM 19864 / JCM 16511 / NBRC 101810 / Mat9-16</strain>
    </source>
</reference>
<dbReference type="EC" id="4.1.1.19" evidence="3"/>
<dbReference type="InterPro" id="IPR002724">
    <property type="entry name" value="Pyruvoyl-dep_arg_deCO2ase"/>
</dbReference>
<evidence type="ECO:0000256" key="5">
    <source>
        <dbReference type="ARBA" id="ARBA00022793"/>
    </source>
</evidence>
<dbReference type="HAMAP" id="MF_01404">
    <property type="entry name" value="PvlArgDC"/>
    <property type="match status" value="1"/>
</dbReference>
<dbReference type="OrthoDB" id="9783061at2"/>
<dbReference type="InterPro" id="IPR016105">
    <property type="entry name" value="Pyr-dep_his/arg-deCO2ase_sand"/>
</dbReference>
<dbReference type="SUPFAM" id="SSF56271">
    <property type="entry name" value="Pyruvoyl-dependent histidine and arginine decarboxylases"/>
    <property type="match status" value="1"/>
</dbReference>
<protein>
    <recommendedName>
        <fullName evidence="4">Pyruvoyl-dependent arginine decarboxylase AaxB</fullName>
        <ecNumber evidence="3">4.1.1.19</ecNumber>
    </recommendedName>
</protein>
<evidence type="ECO:0000256" key="7">
    <source>
        <dbReference type="ARBA" id="ARBA00023317"/>
    </source>
</evidence>